<reference evidence="3" key="1">
    <citation type="journal article" date="2016" name="Proc. Natl. Acad. Sci. U.S.A.">
        <title>Lipid metabolic changes in an early divergent fungus govern the establishment of a mutualistic symbiosis with endobacteria.</title>
        <authorList>
            <person name="Lastovetsky O.A."/>
            <person name="Gaspar M.L."/>
            <person name="Mondo S.J."/>
            <person name="LaButti K.M."/>
            <person name="Sandor L."/>
            <person name="Grigoriev I.V."/>
            <person name="Henry S.A."/>
            <person name="Pawlowska T.E."/>
        </authorList>
    </citation>
    <scope>NUCLEOTIDE SEQUENCE [LARGE SCALE GENOMIC DNA]</scope>
    <source>
        <strain evidence="3">ATCC 52814</strain>
    </source>
</reference>
<dbReference type="Gene3D" id="1.20.1050.80">
    <property type="entry name" value="VPS9 domain"/>
    <property type="match status" value="1"/>
</dbReference>
<proteinExistence type="inferred from homology"/>
<dbReference type="InterPro" id="IPR002110">
    <property type="entry name" value="Ankyrin_rpt"/>
</dbReference>
<feature type="domain" description="VPS9" evidence="2">
    <location>
        <begin position="225"/>
        <end position="362"/>
    </location>
</feature>
<evidence type="ECO:0000259" key="2">
    <source>
        <dbReference type="PROSITE" id="PS51205"/>
    </source>
</evidence>
<name>A0A1X0QR52_RHIZD</name>
<dbReference type="GO" id="GO:0035091">
    <property type="term" value="F:phosphatidylinositol binding"/>
    <property type="evidence" value="ECO:0007669"/>
    <property type="project" value="InterPro"/>
</dbReference>
<dbReference type="PANTHER" id="PTHR24170">
    <property type="entry name" value="ANKYRIN REPEAT DOMAIN-CONTAINING PROTEIN 27"/>
    <property type="match status" value="1"/>
</dbReference>
<organism evidence="3">
    <name type="scientific">Rhizopus microsporus var. microsporus</name>
    <dbReference type="NCBI Taxonomy" id="86635"/>
    <lineage>
        <taxon>Eukaryota</taxon>
        <taxon>Fungi</taxon>
        <taxon>Fungi incertae sedis</taxon>
        <taxon>Mucoromycota</taxon>
        <taxon>Mucoromycotina</taxon>
        <taxon>Mucoromycetes</taxon>
        <taxon>Mucorales</taxon>
        <taxon>Mucorineae</taxon>
        <taxon>Rhizopodaceae</taxon>
        <taxon>Rhizopus</taxon>
    </lineage>
</organism>
<dbReference type="Gene3D" id="1.25.40.20">
    <property type="entry name" value="Ankyrin repeat-containing domain"/>
    <property type="match status" value="2"/>
</dbReference>
<dbReference type="AlphaFoldDB" id="A0A1X0QR52"/>
<comment type="similarity">
    <text evidence="1">Belongs to the UPF0507 family.</text>
</comment>
<dbReference type="Pfam" id="PF02204">
    <property type="entry name" value="VPS9"/>
    <property type="match status" value="1"/>
</dbReference>
<evidence type="ECO:0000256" key="1">
    <source>
        <dbReference type="ARBA" id="ARBA00007428"/>
    </source>
</evidence>
<dbReference type="SUPFAM" id="SSF109993">
    <property type="entry name" value="VPS9 domain"/>
    <property type="match status" value="1"/>
</dbReference>
<dbReference type="InterPro" id="IPR051248">
    <property type="entry name" value="UPF0507/Ank_repeat_27"/>
</dbReference>
<dbReference type="InterPro" id="IPR036871">
    <property type="entry name" value="PX_dom_sf"/>
</dbReference>
<gene>
    <name evidence="3" type="ORF">BCV72DRAFT_309314</name>
</gene>
<dbReference type="Pfam" id="PF12796">
    <property type="entry name" value="Ank_2"/>
    <property type="match status" value="1"/>
</dbReference>
<accession>A0A1X0QR52</accession>
<protein>
    <submittedName>
        <fullName evidence="3">Ankyrin</fullName>
    </submittedName>
</protein>
<dbReference type="InterPro" id="IPR003123">
    <property type="entry name" value="VPS9"/>
</dbReference>
<dbReference type="SMART" id="SM00167">
    <property type="entry name" value="VPS9"/>
    <property type="match status" value="1"/>
</dbReference>
<dbReference type="VEuPathDB" id="FungiDB:BCV72DRAFT_309314"/>
<dbReference type="Proteomes" id="UP000242414">
    <property type="component" value="Unassembled WGS sequence"/>
</dbReference>
<dbReference type="SMART" id="SM00248">
    <property type="entry name" value="ANK"/>
    <property type="match status" value="5"/>
</dbReference>
<dbReference type="Gene3D" id="3.30.1520.10">
    <property type="entry name" value="Phox-like domain"/>
    <property type="match status" value="1"/>
</dbReference>
<evidence type="ECO:0000313" key="3">
    <source>
        <dbReference type="EMBL" id="ORE02217.1"/>
    </source>
</evidence>
<dbReference type="InterPro" id="IPR037191">
    <property type="entry name" value="VPS9_dom_sf"/>
</dbReference>
<dbReference type="EMBL" id="KV922064">
    <property type="protein sequence ID" value="ORE02217.1"/>
    <property type="molecule type" value="Genomic_DNA"/>
</dbReference>
<dbReference type="SUPFAM" id="SSF64268">
    <property type="entry name" value="PX domain"/>
    <property type="match status" value="1"/>
</dbReference>
<dbReference type="InterPro" id="IPR036770">
    <property type="entry name" value="Ankyrin_rpt-contain_sf"/>
</dbReference>
<dbReference type="PROSITE" id="PS51205">
    <property type="entry name" value="VPS9"/>
    <property type="match status" value="1"/>
</dbReference>
<dbReference type="PANTHER" id="PTHR24170:SF1">
    <property type="entry name" value="DOMAIN PROTEIN, PUTATIVE (AFU_ORTHOLOGUE AFUA_1G09870)-RELATED"/>
    <property type="match status" value="1"/>
</dbReference>
<dbReference type="SUPFAM" id="SSF48403">
    <property type="entry name" value="Ankyrin repeat"/>
    <property type="match status" value="1"/>
</dbReference>
<sequence length="1068" mass="122623">MLKSILNDSRLTKEGVFSIVLLPPYSDEPYTFDYLARHVVHVSFLEPTGDNGTSTPLEKKEEKEQWLTTISGNTLRSSHGCIIATCNSTYIRANIVYTRLLHNNNGQCTHLLLYLDKDIMIDHNAHVNKTHNSHAFKTMIRELRHKDDIIPIIDSLVLNFCETSVSCNSLTSLHSCMKDILKAGYHIIQSSRSITKTDAIYAAFENYIMEETYDAAFFKIAQLLFDEDRKLTSALDELQYLDFTQIGLPTYIKDERRQVQRATVIFEKIGSFRTPSDKLDCLLHTISELTGQDEYSVGTDALVPLLLMTLIRSKVPHLTANLVYMKDYNFERDITTGRCGYALSTLEAVLDYILSSTISELSCQNEILWRLIMLGELESFKRYYSAGSFQRRDKDGNNALLLACMHGQADILEYIITQEGIKETDINDTNMTPLMYAVKSKSHRTVDILLQHAQVLSTLNQRDEYGYTAILHTSSTNDLAMLIRLVPHIDTEKQLVNDCTGDSILHIAALNHCSTDFIFYLLDICQQLNMQHLVHWKNKQGQTFYHVCRDHTLIKSLLCQNRIDLDYIFKDTDKLGQCPLMTWASLGRLDLLELFVGRMDNQQIQAADHDGRTILHLLALRLRKGLTMGEKSLDFIVEQFKHLIHARDWPNGNTALHLAVETAVLANTKNTITFIKAVHRHGGQLNVMNSRGEQPVDMSRVSEVTLFLDEFILNTSFDCSPKRYSTLGYVWAVTRGNFKKKDSNIEFVIKSGQAGRPETMKTVKRSVCDFLLLRNELQYEMPHVFLPTLSDMIDLSRIRLDPVPFLLVNTVLQRLQSFMSWLQHHPVLCYHDLVLSFVRSSAKLEPSVIRSHSFSRRRLILEKLSDSVPVLSSMMNMREQEYFFKYIQDAVNPLRVDYLKALNAGRRMTSIRQDLQVEQSNIVSTLEPVFESNPDIVETIKVCANAMCNHASLLPFLKACQVRYDLMEGIVLCLQNPVDLINKRQMMVEIIENQKERLGKSRHFLMNGRKIEQEKYKVIENMEKVNEMDNQIIQSHQIISDELAHFQAIHSKEMIKNIKGVNDTTLQY</sequence>
<dbReference type="OrthoDB" id="7464126at2759"/>